<feature type="compositionally biased region" description="Polar residues" evidence="1">
    <location>
        <begin position="20"/>
        <end position="31"/>
    </location>
</feature>
<dbReference type="FunCoup" id="A0A3N4KFQ4">
    <property type="interactions" value="57"/>
</dbReference>
<evidence type="ECO:0000313" key="3">
    <source>
        <dbReference type="EMBL" id="RPB09317.1"/>
    </source>
</evidence>
<dbReference type="GO" id="GO:0003725">
    <property type="term" value="F:double-stranded RNA binding"/>
    <property type="evidence" value="ECO:0007669"/>
    <property type="project" value="TreeGrafter"/>
</dbReference>
<feature type="region of interest" description="Disordered" evidence="1">
    <location>
        <begin position="1"/>
        <end position="58"/>
    </location>
</feature>
<feature type="domain" description="HIT" evidence="2">
    <location>
        <begin position="72"/>
        <end position="202"/>
    </location>
</feature>
<dbReference type="Gene3D" id="3.30.428.10">
    <property type="entry name" value="HIT-like"/>
    <property type="match status" value="1"/>
</dbReference>
<organism evidence="3 4">
    <name type="scientific">Morchella conica CCBAS932</name>
    <dbReference type="NCBI Taxonomy" id="1392247"/>
    <lineage>
        <taxon>Eukaryota</taxon>
        <taxon>Fungi</taxon>
        <taxon>Dikarya</taxon>
        <taxon>Ascomycota</taxon>
        <taxon>Pezizomycotina</taxon>
        <taxon>Pezizomycetes</taxon>
        <taxon>Pezizales</taxon>
        <taxon>Morchellaceae</taxon>
        <taxon>Morchella</taxon>
    </lineage>
</organism>
<dbReference type="SUPFAM" id="SSF54197">
    <property type="entry name" value="HIT-like"/>
    <property type="match status" value="1"/>
</dbReference>
<reference evidence="3 4" key="1">
    <citation type="journal article" date="2018" name="Nat. Ecol. Evol.">
        <title>Pezizomycetes genomes reveal the molecular basis of ectomycorrhizal truffle lifestyle.</title>
        <authorList>
            <person name="Murat C."/>
            <person name="Payen T."/>
            <person name="Noel B."/>
            <person name="Kuo A."/>
            <person name="Morin E."/>
            <person name="Chen J."/>
            <person name="Kohler A."/>
            <person name="Krizsan K."/>
            <person name="Balestrini R."/>
            <person name="Da Silva C."/>
            <person name="Montanini B."/>
            <person name="Hainaut M."/>
            <person name="Levati E."/>
            <person name="Barry K.W."/>
            <person name="Belfiori B."/>
            <person name="Cichocki N."/>
            <person name="Clum A."/>
            <person name="Dockter R.B."/>
            <person name="Fauchery L."/>
            <person name="Guy J."/>
            <person name="Iotti M."/>
            <person name="Le Tacon F."/>
            <person name="Lindquist E.A."/>
            <person name="Lipzen A."/>
            <person name="Malagnac F."/>
            <person name="Mello A."/>
            <person name="Molinier V."/>
            <person name="Miyauchi S."/>
            <person name="Poulain J."/>
            <person name="Riccioni C."/>
            <person name="Rubini A."/>
            <person name="Sitrit Y."/>
            <person name="Splivallo R."/>
            <person name="Traeger S."/>
            <person name="Wang M."/>
            <person name="Zifcakova L."/>
            <person name="Wipf D."/>
            <person name="Zambonelli A."/>
            <person name="Paolocci F."/>
            <person name="Nowrousian M."/>
            <person name="Ottonello S."/>
            <person name="Baldrian P."/>
            <person name="Spatafora J.W."/>
            <person name="Henrissat B."/>
            <person name="Nagy L.G."/>
            <person name="Aury J.M."/>
            <person name="Wincker P."/>
            <person name="Grigoriev I.V."/>
            <person name="Bonfante P."/>
            <person name="Martin F.M."/>
        </authorList>
    </citation>
    <scope>NUCLEOTIDE SEQUENCE [LARGE SCALE GENOMIC DNA]</scope>
    <source>
        <strain evidence="3 4">CCBAS932</strain>
    </source>
</reference>
<dbReference type="PANTHER" id="PTHR12486:SF4">
    <property type="entry name" value="APRATAXIN"/>
    <property type="match status" value="1"/>
</dbReference>
<gene>
    <name evidence="3" type="ORF">P167DRAFT_538624</name>
</gene>
<dbReference type="InterPro" id="IPR011146">
    <property type="entry name" value="HIT-like"/>
</dbReference>
<dbReference type="InterPro" id="IPR036265">
    <property type="entry name" value="HIT-like_sf"/>
</dbReference>
<dbReference type="GO" id="GO:0000012">
    <property type="term" value="P:single strand break repair"/>
    <property type="evidence" value="ECO:0007669"/>
    <property type="project" value="TreeGrafter"/>
</dbReference>
<dbReference type="STRING" id="1392247.A0A3N4KFQ4"/>
<evidence type="ECO:0000259" key="2">
    <source>
        <dbReference type="Pfam" id="PF01230"/>
    </source>
</evidence>
<accession>A0A3N4KFQ4</accession>
<sequence>MTSKPGEKRKTLSDEVDRAQPSSSTSDTKSAFTDLMNRPPPPPPPEKKPKYSGFPGRDGLGEYLAKPESFPPTVVIAHNSACVFIKDLYPKASIHALLLPRDPQKCLANPFDALEDEVFFEEMKKQAETLKKLVSKDLKRRYGKFSEKDKKLEEYEQREAMGELVDGEVRPQGRDWESEVKVGFHAGPSMNHLHIHVISRDNYSSCLKKALHYNSFNTNFFVNIEELPLSKS</sequence>
<dbReference type="GO" id="GO:0005634">
    <property type="term" value="C:nucleus"/>
    <property type="evidence" value="ECO:0007669"/>
    <property type="project" value="TreeGrafter"/>
</dbReference>
<keyword evidence="4" id="KW-1185">Reference proteome</keyword>
<evidence type="ECO:0000256" key="1">
    <source>
        <dbReference type="SAM" id="MobiDB-lite"/>
    </source>
</evidence>
<feature type="non-terminal residue" evidence="3">
    <location>
        <position position="232"/>
    </location>
</feature>
<name>A0A3N4KFQ4_9PEZI</name>
<dbReference type="OrthoDB" id="3512845at2759"/>
<proteinExistence type="predicted"/>
<dbReference type="Proteomes" id="UP000277580">
    <property type="component" value="Unassembled WGS sequence"/>
</dbReference>
<protein>
    <submittedName>
        <fullName evidence="3">HIT-like protein</fullName>
    </submittedName>
</protein>
<evidence type="ECO:0000313" key="4">
    <source>
        <dbReference type="Proteomes" id="UP000277580"/>
    </source>
</evidence>
<dbReference type="GO" id="GO:1990165">
    <property type="term" value="F:single-strand break-containing DNA binding"/>
    <property type="evidence" value="ECO:0007669"/>
    <property type="project" value="TreeGrafter"/>
</dbReference>
<dbReference type="AlphaFoldDB" id="A0A3N4KFQ4"/>
<dbReference type="Pfam" id="PF01230">
    <property type="entry name" value="HIT"/>
    <property type="match status" value="1"/>
</dbReference>
<feature type="compositionally biased region" description="Basic and acidic residues" evidence="1">
    <location>
        <begin position="1"/>
        <end position="18"/>
    </location>
</feature>
<dbReference type="PANTHER" id="PTHR12486">
    <property type="entry name" value="APRATAXIN-RELATED"/>
    <property type="match status" value="1"/>
</dbReference>
<dbReference type="EMBL" id="ML119153">
    <property type="protein sequence ID" value="RPB09317.1"/>
    <property type="molecule type" value="Genomic_DNA"/>
</dbReference>
<dbReference type="GO" id="GO:0033699">
    <property type="term" value="F:DNA 5'-adenosine monophosphate hydrolase activity"/>
    <property type="evidence" value="ECO:0007669"/>
    <property type="project" value="TreeGrafter"/>
</dbReference>
<dbReference type="GO" id="GO:0003697">
    <property type="term" value="F:single-stranded DNA binding"/>
    <property type="evidence" value="ECO:0007669"/>
    <property type="project" value="TreeGrafter"/>
</dbReference>
<dbReference type="GO" id="GO:0030983">
    <property type="term" value="F:mismatched DNA binding"/>
    <property type="evidence" value="ECO:0007669"/>
    <property type="project" value="TreeGrafter"/>
</dbReference>
<dbReference type="InParanoid" id="A0A3N4KFQ4"/>